<evidence type="ECO:0000313" key="2">
    <source>
        <dbReference type="EMBL" id="GMI39305.1"/>
    </source>
</evidence>
<sequence>MEPPETRFLFSLPCNPSDPSCFLRDVSFQPDHAEVLGFRTPRPLLPSFRLSEFETTTTLEPGSFDFWEIHLNGGGSKITCEPASRDGCYFLMFKNKSKLNRWMEDGDSSAWFGSWDSKSWVKGTTGSGSSLHLSVSSDSDIYVAIDNDYDRTFSTGSVSCTISNKDYDLSHPSWTPPSTPKAYSPYIYAVADGGDSQGGARVHWEGNIDYGIVGYKWLAPIWALWVVVVGAILLISRRSNVSAAEKGASLINSTPAATLDYAQVAVVEEPVIASVVPSPSAPPK</sequence>
<keyword evidence="1" id="KW-0472">Membrane</keyword>
<dbReference type="AlphaFoldDB" id="A0A9W7GB94"/>
<feature type="transmembrane region" description="Helical" evidence="1">
    <location>
        <begin position="217"/>
        <end position="236"/>
    </location>
</feature>
<keyword evidence="1" id="KW-1133">Transmembrane helix</keyword>
<evidence type="ECO:0000256" key="1">
    <source>
        <dbReference type="SAM" id="Phobius"/>
    </source>
</evidence>
<accession>A0A9W7GB94</accession>
<dbReference type="Proteomes" id="UP001165065">
    <property type="component" value="Unassembled WGS sequence"/>
</dbReference>
<proteinExistence type="predicted"/>
<dbReference type="EMBL" id="BRYA01000100">
    <property type="protein sequence ID" value="GMI39305.1"/>
    <property type="molecule type" value="Genomic_DNA"/>
</dbReference>
<comment type="caution">
    <text evidence="2">The sequence shown here is derived from an EMBL/GenBank/DDBJ whole genome shotgun (WGS) entry which is preliminary data.</text>
</comment>
<protein>
    <submittedName>
        <fullName evidence="2">Uncharacterized protein</fullName>
    </submittedName>
</protein>
<gene>
    <name evidence="2" type="ORF">TrCOL_g10650</name>
</gene>
<name>A0A9W7GB94_9STRA</name>
<keyword evidence="3" id="KW-1185">Reference proteome</keyword>
<evidence type="ECO:0000313" key="3">
    <source>
        <dbReference type="Proteomes" id="UP001165065"/>
    </source>
</evidence>
<keyword evidence="1" id="KW-0812">Transmembrane</keyword>
<reference evidence="3" key="1">
    <citation type="journal article" date="2023" name="Commun. Biol.">
        <title>Genome analysis of Parmales, the sister group of diatoms, reveals the evolutionary specialization of diatoms from phago-mixotrophs to photoautotrophs.</title>
        <authorList>
            <person name="Ban H."/>
            <person name="Sato S."/>
            <person name="Yoshikawa S."/>
            <person name="Yamada K."/>
            <person name="Nakamura Y."/>
            <person name="Ichinomiya M."/>
            <person name="Sato N."/>
            <person name="Blanc-Mathieu R."/>
            <person name="Endo H."/>
            <person name="Kuwata A."/>
            <person name="Ogata H."/>
        </authorList>
    </citation>
    <scope>NUCLEOTIDE SEQUENCE [LARGE SCALE GENOMIC DNA]</scope>
</reference>
<organism evidence="2 3">
    <name type="scientific">Triparma columacea</name>
    <dbReference type="NCBI Taxonomy" id="722753"/>
    <lineage>
        <taxon>Eukaryota</taxon>
        <taxon>Sar</taxon>
        <taxon>Stramenopiles</taxon>
        <taxon>Ochrophyta</taxon>
        <taxon>Bolidophyceae</taxon>
        <taxon>Parmales</taxon>
        <taxon>Triparmaceae</taxon>
        <taxon>Triparma</taxon>
    </lineage>
</organism>